<accession>A0A7W3QPZ4</accession>
<keyword evidence="2 4" id="KW-0560">Oxidoreductase</keyword>
<reference evidence="4 5" key="1">
    <citation type="submission" date="2020-08" db="EMBL/GenBank/DDBJ databases">
        <title>Genomic Encyclopedia of Type Strains, Phase IV (KMG-IV): sequencing the most valuable type-strain genomes for metagenomic binning, comparative biology and taxonomic classification.</title>
        <authorList>
            <person name="Goeker M."/>
        </authorList>
    </citation>
    <scope>NUCLEOTIDE SEQUENCE [LARGE SCALE GENOMIC DNA]</scope>
    <source>
        <strain evidence="4 5">DSM 44197</strain>
    </source>
</reference>
<protein>
    <submittedName>
        <fullName evidence="4">Xanthine dehydrogenase YagR molybdenum-binding subunit</fullName>
        <ecNumber evidence="4">1.17.1.4</ecNumber>
    </submittedName>
</protein>
<dbReference type="SUPFAM" id="SSF56003">
    <property type="entry name" value="Molybdenum cofactor-binding domain"/>
    <property type="match status" value="1"/>
</dbReference>
<dbReference type="Gene3D" id="3.30.365.10">
    <property type="entry name" value="Aldehyde oxidase/xanthine dehydrogenase, molybdopterin binding domain"/>
    <property type="match status" value="4"/>
</dbReference>
<dbReference type="EC" id="1.17.1.4" evidence="4"/>
<organism evidence="4 5">
    <name type="scientific">Actinomadura namibiensis</name>
    <dbReference type="NCBI Taxonomy" id="182080"/>
    <lineage>
        <taxon>Bacteria</taxon>
        <taxon>Bacillati</taxon>
        <taxon>Actinomycetota</taxon>
        <taxon>Actinomycetes</taxon>
        <taxon>Streptosporangiales</taxon>
        <taxon>Thermomonosporaceae</taxon>
        <taxon>Actinomadura</taxon>
    </lineage>
</organism>
<dbReference type="PANTHER" id="PTHR11908">
    <property type="entry name" value="XANTHINE DEHYDROGENASE"/>
    <property type="match status" value="1"/>
</dbReference>
<dbReference type="InterPro" id="IPR016208">
    <property type="entry name" value="Ald_Oxase/xanthine_DH-like"/>
</dbReference>
<dbReference type="GO" id="GO:0005506">
    <property type="term" value="F:iron ion binding"/>
    <property type="evidence" value="ECO:0007669"/>
    <property type="project" value="InterPro"/>
</dbReference>
<keyword evidence="1" id="KW-0500">Molybdenum</keyword>
<dbReference type="Pfam" id="PF01315">
    <property type="entry name" value="Ald_Xan_dh_C"/>
    <property type="match status" value="1"/>
</dbReference>
<dbReference type="Pfam" id="PF20256">
    <property type="entry name" value="MoCoBD_2"/>
    <property type="match status" value="1"/>
</dbReference>
<dbReference type="InterPro" id="IPR008274">
    <property type="entry name" value="AldOxase/xan_DH_MoCoBD1"/>
</dbReference>
<gene>
    <name evidence="4" type="ORF">HNR61_006873</name>
</gene>
<dbReference type="AlphaFoldDB" id="A0A7W3QPZ4"/>
<comment type="caution">
    <text evidence="4">The sequence shown here is derived from an EMBL/GenBank/DDBJ whole genome shotgun (WGS) entry which is preliminary data.</text>
</comment>
<dbReference type="InterPro" id="IPR046867">
    <property type="entry name" value="AldOxase/xan_DH_MoCoBD2"/>
</dbReference>
<name>A0A7W3QPZ4_ACTNM</name>
<dbReference type="SMART" id="SM01008">
    <property type="entry name" value="Ald_Xan_dh_C"/>
    <property type="match status" value="1"/>
</dbReference>
<dbReference type="SUPFAM" id="SSF54665">
    <property type="entry name" value="CO dehydrogenase molybdoprotein N-domain-like"/>
    <property type="match status" value="1"/>
</dbReference>
<evidence type="ECO:0000256" key="1">
    <source>
        <dbReference type="ARBA" id="ARBA00022505"/>
    </source>
</evidence>
<dbReference type="Proteomes" id="UP000572680">
    <property type="component" value="Unassembled WGS sequence"/>
</dbReference>
<dbReference type="Gene3D" id="3.90.1170.50">
    <property type="entry name" value="Aldehyde oxidase/xanthine dehydrogenase, a/b hammerhead"/>
    <property type="match status" value="1"/>
</dbReference>
<dbReference type="GO" id="GO:0004854">
    <property type="term" value="F:xanthine dehydrogenase activity"/>
    <property type="evidence" value="ECO:0007669"/>
    <property type="project" value="UniProtKB-EC"/>
</dbReference>
<evidence type="ECO:0000256" key="2">
    <source>
        <dbReference type="ARBA" id="ARBA00023002"/>
    </source>
</evidence>
<proteinExistence type="predicted"/>
<dbReference type="InterPro" id="IPR036856">
    <property type="entry name" value="Ald_Oxase/Xan_DH_a/b_sf"/>
</dbReference>
<dbReference type="InterPro" id="IPR000674">
    <property type="entry name" value="Ald_Oxase/Xan_DH_a/b"/>
</dbReference>
<evidence type="ECO:0000313" key="5">
    <source>
        <dbReference type="Proteomes" id="UP000572680"/>
    </source>
</evidence>
<sequence>MTMTDDRIGDPMRRVEGRDKVTGAARYTADVRTPGAAHAVLVGSAIPRGRVLGIDTGPAERSPGVLAVITHRNRPAWAALPPTPYTAEGRLPLADDRVHYAGQYIAVVVAETREQAERGAALLRVDYREETPVPTLDAALPDAYVAREGGHIRFPPEYRRGDPDRALADSPVRLDLEYRTATLSHAPMEPSATLARWEGDRLTIHDSTQAVHLHRALVATAFGLPEENVRMISSLVGGGFGNKSFLWPHVLLAPLAARVVRRPVRVVITRRQVFTGTGHMAATVQTVRLGADRTGRLRAIVHDSVNQTSFVDDRQEGAPGNTPQVYAVPNVATRIRVAKVNTGTSGAMRTPGDSAGAFALESALDELAHRLGVDPVEVRRRNHADRHPVSGRPWSGKQLLACYEQGAERFGWDRRDPRPRSMTSGDDLVGYGMAGGQRTEHQRPARASVDLTDDGTAVVRSGVVEIGGGTLTTLTQVAAEALGLDAARVGIRHGDTDLPAGPPTFGSMMSGSGASAVHLAALDARRAAIGLAVRDRRSPLHRADPGDVVARAGGLYLRDDPDRGESYRTLLRRNRVNALRGDGDFRPAGEHGPHAMATFAAHFTEVRVDRNLPRVRVVRHVAAFAVGRVLNPRTARNQAQGGIIMRMGAALMEDQRPDPVSGRFLAPALTDYHVPVHADIGEIDVVFVQEPDTNANPVGSKGLGEISSVGVCASIANAVHHATGRRIRSLPITPDKLL</sequence>
<feature type="domain" description="Aldehyde oxidase/xanthine dehydrogenase a/b hammerhead" evidence="3">
    <location>
        <begin position="22"/>
        <end position="131"/>
    </location>
</feature>
<dbReference type="PANTHER" id="PTHR11908:SF132">
    <property type="entry name" value="ALDEHYDE OXIDASE 1-RELATED"/>
    <property type="match status" value="1"/>
</dbReference>
<dbReference type="InterPro" id="IPR037165">
    <property type="entry name" value="AldOxase/xan_DH_Mopterin-bd_sf"/>
</dbReference>
<evidence type="ECO:0000313" key="4">
    <source>
        <dbReference type="EMBL" id="MBA8955199.1"/>
    </source>
</evidence>
<keyword evidence="5" id="KW-1185">Reference proteome</keyword>
<dbReference type="Pfam" id="PF02738">
    <property type="entry name" value="MoCoBD_1"/>
    <property type="match status" value="1"/>
</dbReference>
<evidence type="ECO:0000259" key="3">
    <source>
        <dbReference type="SMART" id="SM01008"/>
    </source>
</evidence>
<dbReference type="EMBL" id="JACJIA010000011">
    <property type="protein sequence ID" value="MBA8955199.1"/>
    <property type="molecule type" value="Genomic_DNA"/>
</dbReference>